<keyword evidence="2" id="KW-0472">Membrane</keyword>
<evidence type="ECO:0000259" key="3">
    <source>
        <dbReference type="Pfam" id="PF03372"/>
    </source>
</evidence>
<dbReference type="EMBL" id="OZ004258">
    <property type="protein sequence ID" value="CAK7913166.1"/>
    <property type="molecule type" value="Genomic_DNA"/>
</dbReference>
<feature type="region of interest" description="Disordered" evidence="1">
    <location>
        <begin position="1"/>
        <end position="25"/>
    </location>
</feature>
<evidence type="ECO:0000256" key="1">
    <source>
        <dbReference type="SAM" id="MobiDB-lite"/>
    </source>
</evidence>
<keyword evidence="5" id="KW-1185">Reference proteome</keyword>
<feature type="domain" description="Endonuclease/exonuclease/phosphatase" evidence="3">
    <location>
        <begin position="82"/>
        <end position="325"/>
    </location>
</feature>
<sequence>MSATNQAMAQASSGTAQGTEPEQEQNFNFSDYLQGKRSKNRKTMAIVSALLIIFGTFILFKIYESSIVPEIESSPLELRLYTHNIRNDNPYPDKGEHPWTERRNLVASSIRFHTENTGSSVVGLQEVLYNQLEDVLNILNYENEKGDWTYYGIGREDGKKKGEFAPILYKQSEWSIIGNRTFWLSETPDVPSIGWDSALERIVTMVTLKSKNSQGTIVNVFNTHFDHIGVVGRKNSAKLIVDRMENYNNYPSFLLGDFNTLPTDEPYQVLKKHGIKDSRTLATKEQSYGHSSTFTGFDIDDEKSGIIDYIWAPSYSTNNRTIDTPKNKTTDISIKSFGVLHSHFGFHSSDHRPVVALYELNRF</sequence>
<evidence type="ECO:0000313" key="4">
    <source>
        <dbReference type="EMBL" id="CAK7913166.1"/>
    </source>
</evidence>
<dbReference type="Pfam" id="PF03372">
    <property type="entry name" value="Exo_endo_phos"/>
    <property type="match status" value="1"/>
</dbReference>
<evidence type="ECO:0000256" key="2">
    <source>
        <dbReference type="SAM" id="Phobius"/>
    </source>
</evidence>
<dbReference type="PANTHER" id="PTHR12121:SF36">
    <property type="entry name" value="ENDONUCLEASE_EXONUCLEASE_PHOSPHATASE DOMAIN-CONTAINING PROTEIN"/>
    <property type="match status" value="1"/>
</dbReference>
<organism evidence="4 5">
    <name type="scientific">[Candida] anglica</name>
    <dbReference type="NCBI Taxonomy" id="148631"/>
    <lineage>
        <taxon>Eukaryota</taxon>
        <taxon>Fungi</taxon>
        <taxon>Dikarya</taxon>
        <taxon>Ascomycota</taxon>
        <taxon>Saccharomycotina</taxon>
        <taxon>Pichiomycetes</taxon>
        <taxon>Debaryomycetaceae</taxon>
        <taxon>Kurtzmaniella</taxon>
    </lineage>
</organism>
<gene>
    <name evidence="4" type="ORF">CAAN4_F10352</name>
</gene>
<evidence type="ECO:0000313" key="5">
    <source>
        <dbReference type="Proteomes" id="UP001497600"/>
    </source>
</evidence>
<dbReference type="Proteomes" id="UP001497600">
    <property type="component" value="Chromosome F"/>
</dbReference>
<dbReference type="Gene3D" id="3.60.10.10">
    <property type="entry name" value="Endonuclease/exonuclease/phosphatase"/>
    <property type="match status" value="1"/>
</dbReference>
<dbReference type="InterPro" id="IPR005135">
    <property type="entry name" value="Endo/exonuclease/phosphatase"/>
</dbReference>
<feature type="transmembrane region" description="Helical" evidence="2">
    <location>
        <begin position="44"/>
        <end position="63"/>
    </location>
</feature>
<reference evidence="4 5" key="1">
    <citation type="submission" date="2024-01" db="EMBL/GenBank/DDBJ databases">
        <authorList>
            <consortium name="Genoscope - CEA"/>
            <person name="William W."/>
        </authorList>
    </citation>
    <scope>NUCLEOTIDE SEQUENCE [LARGE SCALE GENOMIC DNA]</scope>
    <source>
        <strain evidence="4 5">29B2s-10</strain>
    </source>
</reference>
<dbReference type="CDD" id="cd09083">
    <property type="entry name" value="EEP-1"/>
    <property type="match status" value="1"/>
</dbReference>
<keyword evidence="2" id="KW-0812">Transmembrane</keyword>
<protein>
    <recommendedName>
        <fullName evidence="3">Endonuclease/exonuclease/phosphatase domain-containing protein</fullName>
    </recommendedName>
</protein>
<dbReference type="PANTHER" id="PTHR12121">
    <property type="entry name" value="CARBON CATABOLITE REPRESSOR PROTEIN 4"/>
    <property type="match status" value="1"/>
</dbReference>
<dbReference type="InterPro" id="IPR036691">
    <property type="entry name" value="Endo/exonu/phosph_ase_sf"/>
</dbReference>
<keyword evidence="2" id="KW-1133">Transmembrane helix</keyword>
<proteinExistence type="predicted"/>
<dbReference type="InterPro" id="IPR050410">
    <property type="entry name" value="CCR4/nocturin_mRNA_transcr"/>
</dbReference>
<accession>A0ABP0EJ02</accession>
<name>A0ABP0EJ02_9ASCO</name>
<dbReference type="SUPFAM" id="SSF56219">
    <property type="entry name" value="DNase I-like"/>
    <property type="match status" value="1"/>
</dbReference>